<dbReference type="AlphaFoldDB" id="W5JLN8"/>
<protein>
    <submittedName>
        <fullName evidence="2 3">Uncharacterized protein</fullName>
    </submittedName>
</protein>
<name>W5JLN8_ANODA</name>
<reference evidence="2 4" key="1">
    <citation type="journal article" date="2010" name="BMC Genomics">
        <title>Combination of measures distinguishes pre-miRNAs from other stem-loops in the genome of the newly sequenced Anopheles darlingi.</title>
        <authorList>
            <person name="Mendes N.D."/>
            <person name="Freitas A.T."/>
            <person name="Vasconcelos A.T."/>
            <person name="Sagot M.F."/>
        </authorList>
    </citation>
    <scope>NUCLEOTIDE SEQUENCE</scope>
</reference>
<dbReference type="EnsemblMetazoa" id="ADAC002953-RA">
    <property type="protein sequence ID" value="ADAC002953-PA"/>
    <property type="gene ID" value="ADAC002953"/>
</dbReference>
<reference evidence="3" key="4">
    <citation type="submission" date="2015-06" db="UniProtKB">
        <authorList>
            <consortium name="EnsemblMetazoa"/>
        </authorList>
    </citation>
    <scope>IDENTIFICATION</scope>
</reference>
<keyword evidence="4" id="KW-1185">Reference proteome</keyword>
<reference evidence="2" key="3">
    <citation type="journal article" date="2013" name="Nucleic Acids Res.">
        <title>The genome of Anopheles darlingi, the main neotropical malaria vector.</title>
        <authorList>
            <person name="Marinotti O."/>
            <person name="Cerqueira G.C."/>
            <person name="de Almeida L.G."/>
            <person name="Ferro M.I."/>
            <person name="Loreto E.L."/>
            <person name="Zaha A."/>
            <person name="Teixeira S.M."/>
            <person name="Wespiser A.R."/>
            <person name="Almeida E Silva A."/>
            <person name="Schlindwein A.D."/>
            <person name="Pacheco A.C."/>
            <person name="Silva A.L."/>
            <person name="Graveley B.R."/>
            <person name="Walenz B.P."/>
            <person name="Lima Bde A."/>
            <person name="Ribeiro C.A."/>
            <person name="Nunes-Silva C.G."/>
            <person name="de Carvalho C.R."/>
            <person name="Soares C.M."/>
            <person name="de Menezes C.B."/>
            <person name="Matiolli C."/>
            <person name="Caffrey D."/>
            <person name="Araujo D.A."/>
            <person name="de Oliveira D.M."/>
            <person name="Golenbock D."/>
            <person name="Grisard E.C."/>
            <person name="Fantinatti-Garboggini F."/>
            <person name="de Carvalho F.M."/>
            <person name="Barcellos F.G."/>
            <person name="Prosdocimi F."/>
            <person name="May G."/>
            <person name="Azevedo Junior G.M."/>
            <person name="Guimaraes G.M."/>
            <person name="Goldman G.H."/>
            <person name="Padilha I.Q."/>
            <person name="Batista Jda S."/>
            <person name="Ferro J.A."/>
            <person name="Ribeiro J.M."/>
            <person name="Fietto J.L."/>
            <person name="Dabbas K.M."/>
            <person name="Cerdeira L."/>
            <person name="Agnez-Lima L.F."/>
            <person name="Brocchi M."/>
            <person name="de Carvalho M.O."/>
            <person name="Teixeira Mde M."/>
            <person name="Diniz Maia Mde M."/>
            <person name="Goldman M.H."/>
            <person name="Cruz Schneider M.P."/>
            <person name="Felipe M.S."/>
            <person name="Hungria M."/>
            <person name="Nicolas M.F."/>
            <person name="Pereira M."/>
            <person name="Montes M.A."/>
            <person name="Cantao M.E."/>
            <person name="Vincentz M."/>
            <person name="Rafael M.S."/>
            <person name="Silverman N."/>
            <person name="Stoco P.H."/>
            <person name="Souza R.C."/>
            <person name="Vicentini R."/>
            <person name="Gazzinelli R.T."/>
            <person name="Neves Rde O."/>
            <person name="Silva R."/>
            <person name="Astolfi-Filho S."/>
            <person name="Maciel T.E."/>
            <person name="Urmenyi T.P."/>
            <person name="Tadei W.P."/>
            <person name="Camargo E.P."/>
            <person name="de Vasconcelos A.T."/>
        </authorList>
    </citation>
    <scope>NUCLEOTIDE SEQUENCE</scope>
</reference>
<feature type="region of interest" description="Disordered" evidence="1">
    <location>
        <begin position="30"/>
        <end position="79"/>
    </location>
</feature>
<dbReference type="VEuPathDB" id="VectorBase:ADAC002953"/>
<dbReference type="Proteomes" id="UP000000673">
    <property type="component" value="Unassembled WGS sequence"/>
</dbReference>
<dbReference type="HOGENOM" id="CLU_947377_0_0_1"/>
<evidence type="ECO:0000256" key="1">
    <source>
        <dbReference type="SAM" id="MobiDB-lite"/>
    </source>
</evidence>
<evidence type="ECO:0000313" key="3">
    <source>
        <dbReference type="EnsemblMetazoa" id="ADAC002953-PA"/>
    </source>
</evidence>
<proteinExistence type="predicted"/>
<organism evidence="2">
    <name type="scientific">Anopheles darlingi</name>
    <name type="common">Mosquito</name>
    <dbReference type="NCBI Taxonomy" id="43151"/>
    <lineage>
        <taxon>Eukaryota</taxon>
        <taxon>Metazoa</taxon>
        <taxon>Ecdysozoa</taxon>
        <taxon>Arthropoda</taxon>
        <taxon>Hexapoda</taxon>
        <taxon>Insecta</taxon>
        <taxon>Pterygota</taxon>
        <taxon>Neoptera</taxon>
        <taxon>Endopterygota</taxon>
        <taxon>Diptera</taxon>
        <taxon>Nematocera</taxon>
        <taxon>Culicoidea</taxon>
        <taxon>Culicidae</taxon>
        <taxon>Anophelinae</taxon>
        <taxon>Anopheles</taxon>
    </lineage>
</organism>
<evidence type="ECO:0000313" key="4">
    <source>
        <dbReference type="Proteomes" id="UP000000673"/>
    </source>
</evidence>
<sequence length="294" mass="32638">MQAVINSASPLVLAVCGCFGGKIADDATVSELPGTGHQAPVFGRHRDSSSPAPPDVISSSQQHHPVSGVRSHQAIARSRTGPERSALLTLFPVSSSPTATERDIKLAPPACFACYRQYVLTFNKEGSFILNPANGTSGNQSKQSHHRTFNLHDDEGRSTMMLTWLLTWMGATTPQSVISSSSSSSLEKTFLFEQLLQQQQQPYRHFTGSHSDSTGISTFLSLQPNQRRRWSNARSIDWLSFRRRSIFILHLYQLLPKPYAMPLINLHSTEASLPPARHMLPCLSCENLQHNRKY</sequence>
<accession>W5JLN8</accession>
<reference evidence="2" key="2">
    <citation type="submission" date="2010-05" db="EMBL/GenBank/DDBJ databases">
        <authorList>
            <person name="Almeida L.G."/>
            <person name="Nicolas M.F."/>
            <person name="Souza R.C."/>
            <person name="Vasconcelos A.T.R."/>
        </authorList>
    </citation>
    <scope>NUCLEOTIDE SEQUENCE</scope>
</reference>
<gene>
    <name evidence="2" type="ORF">AND_002953</name>
</gene>
<evidence type="ECO:0000313" key="2">
    <source>
        <dbReference type="EMBL" id="ETN65282.1"/>
    </source>
</evidence>
<dbReference type="EMBL" id="ADMH02000701">
    <property type="protein sequence ID" value="ETN65282.1"/>
    <property type="molecule type" value="Genomic_DNA"/>
</dbReference>